<keyword evidence="3" id="KW-1185">Reference proteome</keyword>
<dbReference type="VEuPathDB" id="AmoebaDB:EIN_134990"/>
<dbReference type="GeneID" id="14884922"/>
<name>A0A0A1TX79_ENTIV</name>
<evidence type="ECO:0000313" key="2">
    <source>
        <dbReference type="EMBL" id="ELP85915.1"/>
    </source>
</evidence>
<organism evidence="2 3">
    <name type="scientific">Entamoeba invadens IP1</name>
    <dbReference type="NCBI Taxonomy" id="370355"/>
    <lineage>
        <taxon>Eukaryota</taxon>
        <taxon>Amoebozoa</taxon>
        <taxon>Evosea</taxon>
        <taxon>Archamoebae</taxon>
        <taxon>Mastigamoebida</taxon>
        <taxon>Entamoebidae</taxon>
        <taxon>Entamoeba</taxon>
    </lineage>
</organism>
<accession>A0A0A1TX79</accession>
<dbReference type="Proteomes" id="UP000014680">
    <property type="component" value="Unassembled WGS sequence"/>
</dbReference>
<dbReference type="OrthoDB" id="28022at2759"/>
<evidence type="ECO:0000313" key="3">
    <source>
        <dbReference type="Proteomes" id="UP000014680"/>
    </source>
</evidence>
<reference evidence="2 3" key="1">
    <citation type="submission" date="2012-10" db="EMBL/GenBank/DDBJ databases">
        <authorList>
            <person name="Zafar N."/>
            <person name="Inman J."/>
            <person name="Hall N."/>
            <person name="Lorenzi H."/>
            <person name="Caler E."/>
        </authorList>
    </citation>
    <scope>NUCLEOTIDE SEQUENCE [LARGE SCALE GENOMIC DNA]</scope>
    <source>
        <strain evidence="2 3">IP1</strain>
    </source>
</reference>
<sequence>MTKVEASEDISDVVSSIPQLSLTPFGDTEEVGFIDFSNGLFVVEFDNVSGETISYKHLNIQLTPTMEKEIIRMIMVADYYEYSPVTVLIHTINIYYIASIHFTCFNPSNKRGYVTTCCVAVIQSVPFTTPQTELLIERLTQIASAFQKTALLLKDVRGTYDSVMPLETLINTARDPKYTFKQIINTFTFPLLTTHLIYSPKNDFANYSHPSHIIACGGHSLFNWSMESPYSEKSKKGDTKKRKVSQREYQQDFPTPFPPYVFPSSQNEKSNKYGFPQFVTDLQNVFPSVLLSLLSGLQIIIYSSVDYEKTKLVDIAMFLSSFCFAGVSNGSNPNILVIDRQDVLDPLQTKFTQIFVLCETTSYLASPFVKYCHLDVSTGFYGLRYTPSEMKNSRLDSFIRYAVQKKPFIEQKMWNVLIDYGELATKCLMYPDVYSKLPDGEKFIVLNLQRKIEQERIYVETDEIVAKRAVIPDTRFGTTSLKSGDNSAGCVCV</sequence>
<protein>
    <submittedName>
        <fullName evidence="2">Uncharacterized protein</fullName>
    </submittedName>
</protein>
<evidence type="ECO:0000256" key="1">
    <source>
        <dbReference type="SAM" id="MobiDB-lite"/>
    </source>
</evidence>
<dbReference type="RefSeq" id="XP_004185261.1">
    <property type="nucleotide sequence ID" value="XM_004185213.1"/>
</dbReference>
<dbReference type="KEGG" id="eiv:EIN_134990"/>
<gene>
    <name evidence="2" type="ORF">EIN_134990</name>
</gene>
<dbReference type="OMA" id="ICEPTLS"/>
<proteinExistence type="predicted"/>
<dbReference type="EMBL" id="KB207027">
    <property type="protein sequence ID" value="ELP85915.1"/>
    <property type="molecule type" value="Genomic_DNA"/>
</dbReference>
<dbReference type="AlphaFoldDB" id="A0A0A1TX79"/>
<feature type="region of interest" description="Disordered" evidence="1">
    <location>
        <begin position="229"/>
        <end position="253"/>
    </location>
</feature>